<dbReference type="CDD" id="cd06170">
    <property type="entry name" value="LuxR_C_like"/>
    <property type="match status" value="1"/>
</dbReference>
<protein>
    <recommendedName>
        <fullName evidence="4">HTH luxR-type domain-containing protein</fullName>
    </recommendedName>
</protein>
<dbReference type="GO" id="GO:0006355">
    <property type="term" value="P:regulation of DNA-templated transcription"/>
    <property type="evidence" value="ECO:0007669"/>
    <property type="project" value="InterPro"/>
</dbReference>
<dbReference type="PANTHER" id="PTHR44688:SF16">
    <property type="entry name" value="DNA-BINDING TRANSCRIPTIONAL ACTIVATOR DEVR_DOSR"/>
    <property type="match status" value="1"/>
</dbReference>
<proteinExistence type="predicted"/>
<dbReference type="SUPFAM" id="SSF46894">
    <property type="entry name" value="C-terminal effector domain of the bipartite response regulators"/>
    <property type="match status" value="1"/>
</dbReference>
<evidence type="ECO:0000313" key="6">
    <source>
        <dbReference type="Proteomes" id="UP000188388"/>
    </source>
</evidence>
<dbReference type="SMART" id="SM00421">
    <property type="entry name" value="HTH_LUXR"/>
    <property type="match status" value="1"/>
</dbReference>
<evidence type="ECO:0000256" key="2">
    <source>
        <dbReference type="ARBA" id="ARBA00023125"/>
    </source>
</evidence>
<keyword evidence="6" id="KW-1185">Reference proteome</keyword>
<evidence type="ECO:0000259" key="4">
    <source>
        <dbReference type="SMART" id="SM00421"/>
    </source>
</evidence>
<feature type="domain" description="HTH luxR-type" evidence="4">
    <location>
        <begin position="315"/>
        <end position="372"/>
    </location>
</feature>
<dbReference type="PANTHER" id="PTHR44688">
    <property type="entry name" value="DNA-BINDING TRANSCRIPTIONAL ACTIVATOR DEVR_DOSR"/>
    <property type="match status" value="1"/>
</dbReference>
<evidence type="ECO:0000256" key="3">
    <source>
        <dbReference type="ARBA" id="ARBA00023163"/>
    </source>
</evidence>
<organism evidence="5 6">
    <name type="scientific">Mesorhizobium prunaredense</name>
    <dbReference type="NCBI Taxonomy" id="1631249"/>
    <lineage>
        <taxon>Bacteria</taxon>
        <taxon>Pseudomonadati</taxon>
        <taxon>Pseudomonadota</taxon>
        <taxon>Alphaproteobacteria</taxon>
        <taxon>Hyphomicrobiales</taxon>
        <taxon>Phyllobacteriaceae</taxon>
        <taxon>Mesorhizobium</taxon>
    </lineage>
</organism>
<evidence type="ECO:0000256" key="1">
    <source>
        <dbReference type="ARBA" id="ARBA00023015"/>
    </source>
</evidence>
<dbReference type="InterPro" id="IPR000014">
    <property type="entry name" value="PAS"/>
</dbReference>
<evidence type="ECO:0000313" key="5">
    <source>
        <dbReference type="EMBL" id="SIT58386.1"/>
    </source>
</evidence>
<dbReference type="RefSeq" id="WP_210189864.1">
    <property type="nucleotide sequence ID" value="NZ_FTPD01000045.1"/>
</dbReference>
<keyword evidence="3" id="KW-0804">Transcription</keyword>
<reference evidence="6" key="1">
    <citation type="submission" date="2017-01" db="EMBL/GenBank/DDBJ databases">
        <authorList>
            <person name="Brunel B."/>
        </authorList>
    </citation>
    <scope>NUCLEOTIDE SEQUENCE [LARGE SCALE GENOMIC DNA]</scope>
</reference>
<dbReference type="STRING" id="1631249.BQ8794_50488"/>
<dbReference type="PRINTS" id="PR00038">
    <property type="entry name" value="HTHLUXR"/>
</dbReference>
<keyword evidence="1" id="KW-0805">Transcription regulation</keyword>
<dbReference type="Pfam" id="PF00196">
    <property type="entry name" value="GerE"/>
    <property type="match status" value="1"/>
</dbReference>
<dbReference type="InterPro" id="IPR036388">
    <property type="entry name" value="WH-like_DNA-bd_sf"/>
</dbReference>
<dbReference type="GO" id="GO:0003677">
    <property type="term" value="F:DNA binding"/>
    <property type="evidence" value="ECO:0007669"/>
    <property type="project" value="UniProtKB-KW"/>
</dbReference>
<dbReference type="Gene3D" id="1.10.10.10">
    <property type="entry name" value="Winged helix-like DNA-binding domain superfamily/Winged helix DNA-binding domain"/>
    <property type="match status" value="1"/>
</dbReference>
<accession>A0A1R3VEQ2</accession>
<dbReference type="EMBL" id="FTPD01000045">
    <property type="protein sequence ID" value="SIT58386.1"/>
    <property type="molecule type" value="Genomic_DNA"/>
</dbReference>
<dbReference type="Proteomes" id="UP000188388">
    <property type="component" value="Unassembled WGS sequence"/>
</dbReference>
<dbReference type="InterPro" id="IPR016032">
    <property type="entry name" value="Sig_transdc_resp-reg_C-effctor"/>
</dbReference>
<gene>
    <name evidence="5" type="ORF">BQ8794_50488</name>
</gene>
<sequence>MTMASPSERALSALIGSVYDCVLDPSRWEQALADIALALGCEKAILSLNDLGHDRVLIKKSFGWEPYWLGLRETHLPEIHSAVSEWLLRKASLEEPFIASRHIPASYMEVSPYVRECLSPQGIVDIAHFFLISTPTHFSELVLGWQDPHGAMTEGEVELGALLLPHLRRAVTISNVLDIGTIERTRMAETFDALRYGVMLTNGRGAVLHANRSAERMLRNGSPIGILGGTLHAKYRAANNELSKAIFLAAQDESKIGEAGIAIRLTEIGVRPVYAHVLPLARGDIRTQLQPEAVAAVFIDAAPATQAGADFTAAAFGLTEAEARVISNLLAGRTLFETAADLGIARTTARTHLSNIFQKTGVSRQAELVRLAMQAVPPSRCSDS</sequence>
<dbReference type="AlphaFoldDB" id="A0A1R3VEQ2"/>
<dbReference type="InterPro" id="IPR000792">
    <property type="entry name" value="Tscrpt_reg_LuxR_C"/>
</dbReference>
<keyword evidence="2" id="KW-0238">DNA-binding</keyword>
<name>A0A1R3VEQ2_9HYPH</name>
<dbReference type="Pfam" id="PF13188">
    <property type="entry name" value="PAS_8"/>
    <property type="match status" value="1"/>
</dbReference>